<dbReference type="InterPro" id="IPR038980">
    <property type="entry name" value="ATM_plant"/>
</dbReference>
<sequence>MGDILQRKNNTEDTYGDNYWCCDNQIVQAVWTLVPMCGLDDGNSFMALVSDFISRVGIGNPHSVVFHLPGDSGQTHVCRPLNPDNSTEISFRMDTGISEELLISLMRLLKKYLIDDSVKIIDMTSQTIRNREEVVQDGKRNITTAELTGMIREADKRGHLPPICSNGLKSVPICIAMKRLVSDNESS</sequence>
<name>A0A4S4E7Z2_CAMSN</name>
<dbReference type="GO" id="GO:0006974">
    <property type="term" value="P:DNA damage response"/>
    <property type="evidence" value="ECO:0007669"/>
    <property type="project" value="InterPro"/>
</dbReference>
<dbReference type="Proteomes" id="UP000306102">
    <property type="component" value="Unassembled WGS sequence"/>
</dbReference>
<dbReference type="AlphaFoldDB" id="A0A4S4E7Z2"/>
<accession>A0A4S4E7Z2</accession>
<evidence type="ECO:0000313" key="2">
    <source>
        <dbReference type="Proteomes" id="UP000306102"/>
    </source>
</evidence>
<protein>
    <submittedName>
        <fullName evidence="1">Uncharacterized protein</fullName>
    </submittedName>
</protein>
<dbReference type="PANTHER" id="PTHR37079:SF4">
    <property type="entry name" value="SERINE_THREONINE-PROTEIN KINASE ATM"/>
    <property type="match status" value="1"/>
</dbReference>
<keyword evidence="2" id="KW-1185">Reference proteome</keyword>
<dbReference type="GO" id="GO:0004674">
    <property type="term" value="F:protein serine/threonine kinase activity"/>
    <property type="evidence" value="ECO:0007669"/>
    <property type="project" value="InterPro"/>
</dbReference>
<proteinExistence type="predicted"/>
<reference evidence="1 2" key="1">
    <citation type="journal article" date="2018" name="Proc. Natl. Acad. Sci. U.S.A.">
        <title>Draft genome sequence of Camellia sinensis var. sinensis provides insights into the evolution of the tea genome and tea quality.</title>
        <authorList>
            <person name="Wei C."/>
            <person name="Yang H."/>
            <person name="Wang S."/>
            <person name="Zhao J."/>
            <person name="Liu C."/>
            <person name="Gao L."/>
            <person name="Xia E."/>
            <person name="Lu Y."/>
            <person name="Tai Y."/>
            <person name="She G."/>
            <person name="Sun J."/>
            <person name="Cao H."/>
            <person name="Tong W."/>
            <person name="Gao Q."/>
            <person name="Li Y."/>
            <person name="Deng W."/>
            <person name="Jiang X."/>
            <person name="Wang W."/>
            <person name="Chen Q."/>
            <person name="Zhang S."/>
            <person name="Li H."/>
            <person name="Wu J."/>
            <person name="Wang P."/>
            <person name="Li P."/>
            <person name="Shi C."/>
            <person name="Zheng F."/>
            <person name="Jian J."/>
            <person name="Huang B."/>
            <person name="Shan D."/>
            <person name="Shi M."/>
            <person name="Fang C."/>
            <person name="Yue Y."/>
            <person name="Li F."/>
            <person name="Li D."/>
            <person name="Wei S."/>
            <person name="Han B."/>
            <person name="Jiang C."/>
            <person name="Yin Y."/>
            <person name="Xia T."/>
            <person name="Zhang Z."/>
            <person name="Bennetzen J.L."/>
            <person name="Zhao S."/>
            <person name="Wan X."/>
        </authorList>
    </citation>
    <scope>NUCLEOTIDE SEQUENCE [LARGE SCALE GENOMIC DNA]</scope>
    <source>
        <strain evidence="2">cv. Shuchazao</strain>
        <tissue evidence="1">Leaf</tissue>
    </source>
</reference>
<gene>
    <name evidence="1" type="ORF">TEA_028954</name>
</gene>
<comment type="caution">
    <text evidence="1">The sequence shown here is derived from an EMBL/GenBank/DDBJ whole genome shotgun (WGS) entry which is preliminary data.</text>
</comment>
<evidence type="ECO:0000313" key="1">
    <source>
        <dbReference type="EMBL" id="THG11744.1"/>
    </source>
</evidence>
<dbReference type="STRING" id="542762.A0A4S4E7Z2"/>
<organism evidence="1 2">
    <name type="scientific">Camellia sinensis var. sinensis</name>
    <name type="common">China tea</name>
    <dbReference type="NCBI Taxonomy" id="542762"/>
    <lineage>
        <taxon>Eukaryota</taxon>
        <taxon>Viridiplantae</taxon>
        <taxon>Streptophyta</taxon>
        <taxon>Embryophyta</taxon>
        <taxon>Tracheophyta</taxon>
        <taxon>Spermatophyta</taxon>
        <taxon>Magnoliopsida</taxon>
        <taxon>eudicotyledons</taxon>
        <taxon>Gunneridae</taxon>
        <taxon>Pentapetalae</taxon>
        <taxon>asterids</taxon>
        <taxon>Ericales</taxon>
        <taxon>Theaceae</taxon>
        <taxon>Camellia</taxon>
    </lineage>
</organism>
<dbReference type="EMBL" id="SDRB02007064">
    <property type="protein sequence ID" value="THG11744.1"/>
    <property type="molecule type" value="Genomic_DNA"/>
</dbReference>
<dbReference type="PANTHER" id="PTHR37079">
    <property type="entry name" value="SERINE/THREONINE-PROTEIN KINASE ATM"/>
    <property type="match status" value="1"/>
</dbReference>